<accession>K1RHG1</accession>
<reference evidence="4" key="1">
    <citation type="journal article" date="2013" name="Environ. Microbiol.">
        <title>Microbiota from the distal guts of lean and obese adolescents exhibit partial functional redundancy besides clear differences in community structure.</title>
        <authorList>
            <person name="Ferrer M."/>
            <person name="Ruiz A."/>
            <person name="Lanza F."/>
            <person name="Haange S.B."/>
            <person name="Oberbach A."/>
            <person name="Till H."/>
            <person name="Bargiela R."/>
            <person name="Campoy C."/>
            <person name="Segura M.T."/>
            <person name="Richter M."/>
            <person name="von Bergen M."/>
            <person name="Seifert J."/>
            <person name="Suarez A."/>
        </authorList>
    </citation>
    <scope>NUCLEOTIDE SEQUENCE</scope>
</reference>
<feature type="domain" description="Protein FecR C-terminal" evidence="3">
    <location>
        <begin position="256"/>
        <end position="316"/>
    </location>
</feature>
<dbReference type="InterPro" id="IPR006860">
    <property type="entry name" value="FecR"/>
</dbReference>
<keyword evidence="1" id="KW-0812">Transmembrane</keyword>
<dbReference type="InterPro" id="IPR012373">
    <property type="entry name" value="Ferrdict_sens_TM"/>
</dbReference>
<evidence type="ECO:0000259" key="3">
    <source>
        <dbReference type="Pfam" id="PF16344"/>
    </source>
</evidence>
<dbReference type="EMBL" id="AJWZ01010585">
    <property type="protein sequence ID" value="EKC48027.1"/>
    <property type="molecule type" value="Genomic_DNA"/>
</dbReference>
<proteinExistence type="predicted"/>
<feature type="non-terminal residue" evidence="4">
    <location>
        <position position="322"/>
    </location>
</feature>
<dbReference type="Gene3D" id="3.55.50.30">
    <property type="match status" value="1"/>
</dbReference>
<dbReference type="PANTHER" id="PTHR30273:SF2">
    <property type="entry name" value="PROTEIN FECR"/>
    <property type="match status" value="1"/>
</dbReference>
<keyword evidence="1" id="KW-0472">Membrane</keyword>
<dbReference type="Gene3D" id="2.60.120.1440">
    <property type="match status" value="1"/>
</dbReference>
<dbReference type="GO" id="GO:0016989">
    <property type="term" value="F:sigma factor antagonist activity"/>
    <property type="evidence" value="ECO:0007669"/>
    <property type="project" value="TreeGrafter"/>
</dbReference>
<gene>
    <name evidence="4" type="ORF">OBE_15399</name>
</gene>
<dbReference type="FunFam" id="2.60.120.1440:FF:000001">
    <property type="entry name" value="Putative anti-sigma factor"/>
    <property type="match status" value="1"/>
</dbReference>
<dbReference type="Pfam" id="PF04773">
    <property type="entry name" value="FecR"/>
    <property type="match status" value="1"/>
</dbReference>
<evidence type="ECO:0000256" key="1">
    <source>
        <dbReference type="SAM" id="Phobius"/>
    </source>
</evidence>
<feature type="transmembrane region" description="Helical" evidence="1">
    <location>
        <begin position="84"/>
        <end position="104"/>
    </location>
</feature>
<evidence type="ECO:0000313" key="4">
    <source>
        <dbReference type="EMBL" id="EKC48027.1"/>
    </source>
</evidence>
<protein>
    <submittedName>
        <fullName evidence="4">Anti-sigma factor</fullName>
    </submittedName>
</protein>
<dbReference type="PIRSF" id="PIRSF018266">
    <property type="entry name" value="FecR"/>
    <property type="match status" value="1"/>
</dbReference>
<dbReference type="InterPro" id="IPR032508">
    <property type="entry name" value="FecR_C"/>
</dbReference>
<keyword evidence="1" id="KW-1133">Transmembrane helix</keyword>
<organism evidence="4">
    <name type="scientific">human gut metagenome</name>
    <dbReference type="NCBI Taxonomy" id="408170"/>
    <lineage>
        <taxon>unclassified sequences</taxon>
        <taxon>metagenomes</taxon>
        <taxon>organismal metagenomes</taxon>
    </lineage>
</organism>
<name>K1RHG1_9ZZZZ</name>
<dbReference type="AlphaFoldDB" id="K1RHG1"/>
<feature type="domain" description="FecR protein" evidence="2">
    <location>
        <begin position="118"/>
        <end position="210"/>
    </location>
</feature>
<dbReference type="PANTHER" id="PTHR30273">
    <property type="entry name" value="PERIPLASMIC SIGNAL SENSOR AND SIGMA FACTOR ACTIVATOR FECR-RELATED"/>
    <property type="match status" value="1"/>
</dbReference>
<sequence length="322" mass="36436">MKSTDILKFLEGNCSEQEKRRMADWLDASPEHVHEFNEIRFVFETTKMYGPELKRLASAEVPQRVPTTAASARPTAMRVAFRRVLRAAAVVALLLGVGYSTYVYTFDRVADQFVALDVPAGQRIEVTLSDGTRVWLNSGSRLEYPSVFGRHRREVKLTGEAMFEVTHDAGHPFVVKTFASNVEVLGTKFNVEAEAETGSFSTTLLEGRVQLTDPATRQTIILEPNDEARLTEGRISVVRNADLDVVCWTEGLISIRGLSFEELMRKFEKAYNVRIDIRRREMPVIGFKSGKIRISDGVDHALRVLQHNSDFRFEHDVRSNVI</sequence>
<evidence type="ECO:0000259" key="2">
    <source>
        <dbReference type="Pfam" id="PF04773"/>
    </source>
</evidence>
<dbReference type="Pfam" id="PF16344">
    <property type="entry name" value="FecR_C"/>
    <property type="match status" value="1"/>
</dbReference>
<comment type="caution">
    <text evidence="4">The sequence shown here is derived from an EMBL/GenBank/DDBJ whole genome shotgun (WGS) entry which is preliminary data.</text>
</comment>